<evidence type="ECO:0000313" key="4">
    <source>
        <dbReference type="EMBL" id="PRP78985.1"/>
    </source>
</evidence>
<dbReference type="SUPFAM" id="SSF81296">
    <property type="entry name" value="E set domains"/>
    <property type="match status" value="1"/>
</dbReference>
<dbReference type="AlphaFoldDB" id="A0A2P6N4W2"/>
<proteinExistence type="predicted"/>
<evidence type="ECO:0000259" key="3">
    <source>
        <dbReference type="Pfam" id="PF02752"/>
    </source>
</evidence>
<reference evidence="4 5" key="1">
    <citation type="journal article" date="2018" name="Genome Biol. Evol.">
        <title>Multiple Roots of Fruiting Body Formation in Amoebozoa.</title>
        <authorList>
            <person name="Hillmann F."/>
            <person name="Forbes G."/>
            <person name="Novohradska S."/>
            <person name="Ferling I."/>
            <person name="Riege K."/>
            <person name="Groth M."/>
            <person name="Westermann M."/>
            <person name="Marz M."/>
            <person name="Spaller T."/>
            <person name="Winckler T."/>
            <person name="Schaap P."/>
            <person name="Glockner G."/>
        </authorList>
    </citation>
    <scope>NUCLEOTIDE SEQUENCE [LARGE SCALE GENOMIC DNA]</scope>
    <source>
        <strain evidence="4 5">Jena</strain>
    </source>
</reference>
<dbReference type="GO" id="GO:0005737">
    <property type="term" value="C:cytoplasm"/>
    <property type="evidence" value="ECO:0007669"/>
    <property type="project" value="TreeGrafter"/>
</dbReference>
<organism evidence="4 5">
    <name type="scientific">Planoprotostelium fungivorum</name>
    <dbReference type="NCBI Taxonomy" id="1890364"/>
    <lineage>
        <taxon>Eukaryota</taxon>
        <taxon>Amoebozoa</taxon>
        <taxon>Evosea</taxon>
        <taxon>Variosea</taxon>
        <taxon>Cavosteliida</taxon>
        <taxon>Cavosteliaceae</taxon>
        <taxon>Planoprotostelium</taxon>
    </lineage>
</organism>
<keyword evidence="5" id="KW-1185">Reference proteome</keyword>
<dbReference type="Gene3D" id="2.60.40.640">
    <property type="match status" value="2"/>
</dbReference>
<dbReference type="InterPro" id="IPR014756">
    <property type="entry name" value="Ig_E-set"/>
</dbReference>
<dbReference type="InParanoid" id="A0A2P6N4W2"/>
<evidence type="ECO:0000313" key="5">
    <source>
        <dbReference type="Proteomes" id="UP000241769"/>
    </source>
</evidence>
<sequence length="488" mass="53776">MTQEATESYKAPDFLFFSLNELSITHGDKISGVIVLVVQQEEIQFDQISLHWTGRERVVLDGNIDKKDILDHRQIVWTSTEKKTLKNGTHTFHFTAELPLNLPSTMEESGMTGTLPVNVPSFLSGISLPYNPITSRNYNASIIYQLTASLDQITETEQVQEIAVTPAVELPDVISSSVAPATTQETTTERPKEETREPSQINPPSKEESTSETPSSSIAEAHPTLPDASTTPQTPSKEEKNSISTSQATATTDEPAHETTETKTLSRKETSVLSSKLDFQVFQRFDPLKVPLETIEKSASKSSFVGLRPVEVRASVPQGGVCFRGHFILLKLAVMNGTNRALDGVHVEIVYVDRYTANKEVAEVRKSVVAGKICEGVAPQGFYVQSLMIDIPNNIPTSITNGSLIERKYELVITVGVPYYTALSLSLPIVVYQASRFDTLPQRSSVQLIPPSPIIHKDEEKKAEVKEEKIVREVETEAVVPTSQPNDA</sequence>
<dbReference type="InterPro" id="IPR011022">
    <property type="entry name" value="Arrestin_C-like"/>
</dbReference>
<protein>
    <recommendedName>
        <fullName evidence="6">Arrestin C-terminal-like domain-containing protein</fullName>
    </recommendedName>
</protein>
<dbReference type="InterPro" id="IPR050357">
    <property type="entry name" value="Arrestin_domain-protein"/>
</dbReference>
<gene>
    <name evidence="4" type="ORF">PROFUN_11450</name>
</gene>
<evidence type="ECO:0000256" key="1">
    <source>
        <dbReference type="SAM" id="MobiDB-lite"/>
    </source>
</evidence>
<feature type="compositionally biased region" description="Polar residues" evidence="1">
    <location>
        <begin position="242"/>
        <end position="252"/>
    </location>
</feature>
<dbReference type="PANTHER" id="PTHR11188">
    <property type="entry name" value="ARRESTIN DOMAIN CONTAINING PROTEIN"/>
    <property type="match status" value="1"/>
</dbReference>
<dbReference type="Pfam" id="PF00339">
    <property type="entry name" value="Arrestin_N"/>
    <property type="match status" value="1"/>
</dbReference>
<dbReference type="GO" id="GO:0015031">
    <property type="term" value="P:protein transport"/>
    <property type="evidence" value="ECO:0007669"/>
    <property type="project" value="TreeGrafter"/>
</dbReference>
<feature type="domain" description="Arrestin-like N-terminal" evidence="2">
    <location>
        <begin position="66"/>
        <end position="109"/>
    </location>
</feature>
<comment type="caution">
    <text evidence="4">The sequence shown here is derived from an EMBL/GenBank/DDBJ whole genome shotgun (WGS) entry which is preliminary data.</text>
</comment>
<name>A0A2P6N4W2_9EUKA</name>
<dbReference type="InterPro" id="IPR011021">
    <property type="entry name" value="Arrestin-like_N"/>
</dbReference>
<dbReference type="EMBL" id="MDYQ01000202">
    <property type="protein sequence ID" value="PRP78985.1"/>
    <property type="molecule type" value="Genomic_DNA"/>
</dbReference>
<dbReference type="PANTHER" id="PTHR11188:SF17">
    <property type="entry name" value="FI21816P1"/>
    <property type="match status" value="1"/>
</dbReference>
<feature type="domain" description="Arrestin C-terminal-like" evidence="3">
    <location>
        <begin position="309"/>
        <end position="433"/>
    </location>
</feature>
<feature type="region of interest" description="Disordered" evidence="1">
    <location>
        <begin position="175"/>
        <end position="270"/>
    </location>
</feature>
<feature type="compositionally biased region" description="Basic and acidic residues" evidence="1">
    <location>
        <begin position="254"/>
        <end position="270"/>
    </location>
</feature>
<feature type="compositionally biased region" description="Basic and acidic residues" evidence="1">
    <location>
        <begin position="187"/>
        <end position="197"/>
    </location>
</feature>
<dbReference type="Pfam" id="PF02752">
    <property type="entry name" value="Arrestin_C"/>
    <property type="match status" value="1"/>
</dbReference>
<evidence type="ECO:0000259" key="2">
    <source>
        <dbReference type="Pfam" id="PF00339"/>
    </source>
</evidence>
<dbReference type="Proteomes" id="UP000241769">
    <property type="component" value="Unassembled WGS sequence"/>
</dbReference>
<accession>A0A2P6N4W2</accession>
<dbReference type="InterPro" id="IPR014752">
    <property type="entry name" value="Arrestin-like_C"/>
</dbReference>
<evidence type="ECO:0008006" key="6">
    <source>
        <dbReference type="Google" id="ProtNLM"/>
    </source>
</evidence>